<evidence type="ECO:0000313" key="5">
    <source>
        <dbReference type="Proteomes" id="UP001215280"/>
    </source>
</evidence>
<feature type="domain" description="DUF6535" evidence="3">
    <location>
        <begin position="81"/>
        <end position="164"/>
    </location>
</feature>
<dbReference type="AlphaFoldDB" id="A0AAD7IEZ9"/>
<feature type="transmembrane region" description="Helical" evidence="2">
    <location>
        <begin position="217"/>
        <end position="241"/>
    </location>
</feature>
<keyword evidence="2" id="KW-0812">Transmembrane</keyword>
<evidence type="ECO:0000259" key="3">
    <source>
        <dbReference type="Pfam" id="PF20153"/>
    </source>
</evidence>
<name>A0AAD7IEZ9_9AGAR</name>
<evidence type="ECO:0000256" key="1">
    <source>
        <dbReference type="SAM" id="MobiDB-lite"/>
    </source>
</evidence>
<accession>A0AAD7IEZ9</accession>
<feature type="transmembrane region" description="Helical" evidence="2">
    <location>
        <begin position="191"/>
        <end position="211"/>
    </location>
</feature>
<evidence type="ECO:0000256" key="2">
    <source>
        <dbReference type="SAM" id="Phobius"/>
    </source>
</evidence>
<sequence length="268" mass="29187">MSDTALSPSPRPPSAMLSDNADESQAQRAPLSDSHRPHCETGGYITVMRPRRVLGNIPKIQKAIEATKPQAPTMDKKTTLWNAYMKLADEYDKDFQQKYSTDLDTGLIFAGLFSAVTSDPNSTSTVTQSPDPDSEQRSCLSFFWPPCLPSNGSCTTTQLVAEEPSKSAASNASANSTVCAKWKFDTVLQMFPLISQLALFLFSSVLSLYWSPICCPIALIVLAMTSFGLATCIFLLGSAILSPDSPFQTPFAPFLVQLVPTTYDSQRC</sequence>
<feature type="region of interest" description="Disordered" evidence="1">
    <location>
        <begin position="1"/>
        <end position="43"/>
    </location>
</feature>
<keyword evidence="2" id="KW-1133">Transmembrane helix</keyword>
<organism evidence="4 5">
    <name type="scientific">Mycena maculata</name>
    <dbReference type="NCBI Taxonomy" id="230809"/>
    <lineage>
        <taxon>Eukaryota</taxon>
        <taxon>Fungi</taxon>
        <taxon>Dikarya</taxon>
        <taxon>Basidiomycota</taxon>
        <taxon>Agaricomycotina</taxon>
        <taxon>Agaricomycetes</taxon>
        <taxon>Agaricomycetidae</taxon>
        <taxon>Agaricales</taxon>
        <taxon>Marasmiineae</taxon>
        <taxon>Mycenaceae</taxon>
        <taxon>Mycena</taxon>
    </lineage>
</organism>
<dbReference type="Proteomes" id="UP001215280">
    <property type="component" value="Unassembled WGS sequence"/>
</dbReference>
<protein>
    <recommendedName>
        <fullName evidence="3">DUF6535 domain-containing protein</fullName>
    </recommendedName>
</protein>
<evidence type="ECO:0000313" key="4">
    <source>
        <dbReference type="EMBL" id="KAJ7741202.1"/>
    </source>
</evidence>
<gene>
    <name evidence="4" type="ORF">DFH07DRAFT_981820</name>
</gene>
<keyword evidence="2" id="KW-0472">Membrane</keyword>
<dbReference type="EMBL" id="JARJLG010000124">
    <property type="protein sequence ID" value="KAJ7741202.1"/>
    <property type="molecule type" value="Genomic_DNA"/>
</dbReference>
<comment type="caution">
    <text evidence="4">The sequence shown here is derived from an EMBL/GenBank/DDBJ whole genome shotgun (WGS) entry which is preliminary data.</text>
</comment>
<proteinExistence type="predicted"/>
<dbReference type="Pfam" id="PF20153">
    <property type="entry name" value="DUF6535"/>
    <property type="match status" value="1"/>
</dbReference>
<reference evidence="4" key="1">
    <citation type="submission" date="2023-03" db="EMBL/GenBank/DDBJ databases">
        <title>Massive genome expansion in bonnet fungi (Mycena s.s.) driven by repeated elements and novel gene families across ecological guilds.</title>
        <authorList>
            <consortium name="Lawrence Berkeley National Laboratory"/>
            <person name="Harder C.B."/>
            <person name="Miyauchi S."/>
            <person name="Viragh M."/>
            <person name="Kuo A."/>
            <person name="Thoen E."/>
            <person name="Andreopoulos B."/>
            <person name="Lu D."/>
            <person name="Skrede I."/>
            <person name="Drula E."/>
            <person name="Henrissat B."/>
            <person name="Morin E."/>
            <person name="Kohler A."/>
            <person name="Barry K."/>
            <person name="LaButti K."/>
            <person name="Morin E."/>
            <person name="Salamov A."/>
            <person name="Lipzen A."/>
            <person name="Mereny Z."/>
            <person name="Hegedus B."/>
            <person name="Baldrian P."/>
            <person name="Stursova M."/>
            <person name="Weitz H."/>
            <person name="Taylor A."/>
            <person name="Grigoriev I.V."/>
            <person name="Nagy L.G."/>
            <person name="Martin F."/>
            <person name="Kauserud H."/>
        </authorList>
    </citation>
    <scope>NUCLEOTIDE SEQUENCE</scope>
    <source>
        <strain evidence="4">CBHHK188m</strain>
    </source>
</reference>
<keyword evidence="5" id="KW-1185">Reference proteome</keyword>
<dbReference type="InterPro" id="IPR045338">
    <property type="entry name" value="DUF6535"/>
</dbReference>